<dbReference type="PRINTS" id="PR00344">
    <property type="entry name" value="BCTRLSENSOR"/>
</dbReference>
<dbReference type="PANTHER" id="PTHR43711">
    <property type="entry name" value="TWO-COMPONENT HISTIDINE KINASE"/>
    <property type="match status" value="1"/>
</dbReference>
<keyword evidence="3" id="KW-0808">Transferase</keyword>
<dbReference type="Pfam" id="PF02518">
    <property type="entry name" value="HATPase_c"/>
    <property type="match status" value="1"/>
</dbReference>
<dbReference type="InterPro" id="IPR036890">
    <property type="entry name" value="HATPase_C_sf"/>
</dbReference>
<evidence type="ECO:0000313" key="8">
    <source>
        <dbReference type="Proteomes" id="UP001296873"/>
    </source>
</evidence>
<dbReference type="InterPro" id="IPR004358">
    <property type="entry name" value="Sig_transdc_His_kin-like_C"/>
</dbReference>
<evidence type="ECO:0000256" key="1">
    <source>
        <dbReference type="ARBA" id="ARBA00000085"/>
    </source>
</evidence>
<dbReference type="InterPro" id="IPR050736">
    <property type="entry name" value="Sensor_HK_Regulatory"/>
</dbReference>
<dbReference type="Gene3D" id="3.30.565.10">
    <property type="entry name" value="Histidine kinase-like ATPase, C-terminal domain"/>
    <property type="match status" value="1"/>
</dbReference>
<dbReference type="EMBL" id="NRRL01000142">
    <property type="protein sequence ID" value="MBK1671082.1"/>
    <property type="molecule type" value="Genomic_DNA"/>
</dbReference>
<evidence type="ECO:0000256" key="4">
    <source>
        <dbReference type="ARBA" id="ARBA00022777"/>
    </source>
</evidence>
<evidence type="ECO:0000259" key="6">
    <source>
        <dbReference type="Pfam" id="PF02518"/>
    </source>
</evidence>
<dbReference type="CDD" id="cd00075">
    <property type="entry name" value="HATPase"/>
    <property type="match status" value="1"/>
</dbReference>
<reference evidence="7 8" key="1">
    <citation type="journal article" date="2020" name="Microorganisms">
        <title>Osmotic Adaptation and Compatible Solute Biosynthesis of Phototrophic Bacteria as Revealed from Genome Analyses.</title>
        <authorList>
            <person name="Imhoff J.F."/>
            <person name="Rahn T."/>
            <person name="Kunzel S."/>
            <person name="Keller A."/>
            <person name="Neulinger S.C."/>
        </authorList>
    </citation>
    <scope>NUCLEOTIDE SEQUENCE [LARGE SCALE GENOMIC DNA]</scope>
    <source>
        <strain evidence="7 8">DSM 9895</strain>
    </source>
</reference>
<feature type="domain" description="Histidine kinase/HSP90-like ATPase" evidence="6">
    <location>
        <begin position="4"/>
        <end position="54"/>
    </location>
</feature>
<dbReference type="PANTHER" id="PTHR43711:SF1">
    <property type="entry name" value="HISTIDINE KINASE 1"/>
    <property type="match status" value="1"/>
</dbReference>
<accession>A0ABS1DKR5</accession>
<evidence type="ECO:0000313" key="7">
    <source>
        <dbReference type="EMBL" id="MBK1671082.1"/>
    </source>
</evidence>
<evidence type="ECO:0000256" key="5">
    <source>
        <dbReference type="ARBA" id="ARBA00023012"/>
    </source>
</evidence>
<dbReference type="InterPro" id="IPR003594">
    <property type="entry name" value="HATPase_dom"/>
</dbReference>
<dbReference type="SUPFAM" id="SSF55874">
    <property type="entry name" value="ATPase domain of HSP90 chaperone/DNA topoisomerase II/histidine kinase"/>
    <property type="match status" value="1"/>
</dbReference>
<keyword evidence="8" id="KW-1185">Reference proteome</keyword>
<proteinExistence type="predicted"/>
<dbReference type="Proteomes" id="UP001296873">
    <property type="component" value="Unassembled WGS sequence"/>
</dbReference>
<organism evidence="7 8">
    <name type="scientific">Rhodovibrio sodomensis</name>
    <dbReference type="NCBI Taxonomy" id="1088"/>
    <lineage>
        <taxon>Bacteria</taxon>
        <taxon>Pseudomonadati</taxon>
        <taxon>Pseudomonadota</taxon>
        <taxon>Alphaproteobacteria</taxon>
        <taxon>Rhodospirillales</taxon>
        <taxon>Rhodovibrionaceae</taxon>
        <taxon>Rhodovibrio</taxon>
    </lineage>
</organism>
<dbReference type="EC" id="2.7.13.3" evidence="2"/>
<keyword evidence="4" id="KW-0418">Kinase</keyword>
<gene>
    <name evidence="7" type="ORF">CKO28_24040</name>
</gene>
<keyword evidence="5" id="KW-0902">Two-component regulatory system</keyword>
<comment type="catalytic activity">
    <reaction evidence="1">
        <text>ATP + protein L-histidine = ADP + protein N-phospho-L-histidine.</text>
        <dbReference type="EC" id="2.7.13.3"/>
    </reaction>
</comment>
<sequence>MQTFQQSDDSPARRHDGLGLGLYIARGIAEAHGGHLDIGTAPAGGTEMTAHLPALCRADHVSGGACERAAGETDGVGATGA</sequence>
<evidence type="ECO:0000256" key="3">
    <source>
        <dbReference type="ARBA" id="ARBA00022679"/>
    </source>
</evidence>
<name>A0ABS1DKR5_9PROT</name>
<protein>
    <recommendedName>
        <fullName evidence="2">histidine kinase</fullName>
        <ecNumber evidence="2">2.7.13.3</ecNumber>
    </recommendedName>
</protein>
<evidence type="ECO:0000256" key="2">
    <source>
        <dbReference type="ARBA" id="ARBA00012438"/>
    </source>
</evidence>
<comment type="caution">
    <text evidence="7">The sequence shown here is derived from an EMBL/GenBank/DDBJ whole genome shotgun (WGS) entry which is preliminary data.</text>
</comment>